<keyword evidence="5 10" id="KW-0479">Metal-binding</keyword>
<evidence type="ECO:0000256" key="11">
    <source>
        <dbReference type="PIRSR" id="PIRSR006268-2"/>
    </source>
</evidence>
<evidence type="ECO:0000256" key="3">
    <source>
        <dbReference type="ARBA" id="ARBA00022630"/>
    </source>
</evidence>
<keyword evidence="12" id="KW-0449">Lipoprotein</keyword>
<keyword evidence="4 10" id="KW-0808">Transferase</keyword>
<dbReference type="Proteomes" id="UP000515561">
    <property type="component" value="Chromosome"/>
</dbReference>
<evidence type="ECO:0000256" key="12">
    <source>
        <dbReference type="RuleBase" id="RU363002"/>
    </source>
</evidence>
<comment type="catalytic activity">
    <reaction evidence="9 10 12">
        <text>L-threonyl-[protein] + FAD = FMN-L-threonyl-[protein] + AMP + H(+)</text>
        <dbReference type="Rhea" id="RHEA:36847"/>
        <dbReference type="Rhea" id="RHEA-COMP:11060"/>
        <dbReference type="Rhea" id="RHEA-COMP:11061"/>
        <dbReference type="ChEBI" id="CHEBI:15378"/>
        <dbReference type="ChEBI" id="CHEBI:30013"/>
        <dbReference type="ChEBI" id="CHEBI:57692"/>
        <dbReference type="ChEBI" id="CHEBI:74257"/>
        <dbReference type="ChEBI" id="CHEBI:456215"/>
        <dbReference type="EC" id="2.7.1.180"/>
    </reaction>
</comment>
<evidence type="ECO:0000256" key="5">
    <source>
        <dbReference type="ARBA" id="ARBA00022723"/>
    </source>
</evidence>
<organism evidence="13 14">
    <name type="scientific">Anaerocolumna cellulosilytica</name>
    <dbReference type="NCBI Taxonomy" id="433286"/>
    <lineage>
        <taxon>Bacteria</taxon>
        <taxon>Bacillati</taxon>
        <taxon>Bacillota</taxon>
        <taxon>Clostridia</taxon>
        <taxon>Lachnospirales</taxon>
        <taxon>Lachnospiraceae</taxon>
        <taxon>Anaerocolumna</taxon>
    </lineage>
</organism>
<dbReference type="PANTHER" id="PTHR30040">
    <property type="entry name" value="THIAMINE BIOSYNTHESIS LIPOPROTEIN APBE"/>
    <property type="match status" value="1"/>
</dbReference>
<dbReference type="GO" id="GO:0016740">
    <property type="term" value="F:transferase activity"/>
    <property type="evidence" value="ECO:0007669"/>
    <property type="project" value="UniProtKB-UniRule"/>
</dbReference>
<evidence type="ECO:0000256" key="4">
    <source>
        <dbReference type="ARBA" id="ARBA00022679"/>
    </source>
</evidence>
<keyword evidence="14" id="KW-1185">Reference proteome</keyword>
<dbReference type="PANTHER" id="PTHR30040:SF2">
    <property type="entry name" value="FAD:PROTEIN FMN TRANSFERASE"/>
    <property type="match status" value="1"/>
</dbReference>
<dbReference type="EMBL" id="AP023367">
    <property type="protein sequence ID" value="BCJ96694.1"/>
    <property type="molecule type" value="Genomic_DNA"/>
</dbReference>
<dbReference type="InterPro" id="IPR024932">
    <property type="entry name" value="ApbE"/>
</dbReference>
<sequence>MSKRNKSIKSKYSKKIFSLGIVLTILSLILLTGCKNVKKEEVQTTPISRNAFKLNTVINITLYDTQDESVLDGVMELCDKYEQIFSRTSETSELYRLNHGLLEKAEDKSGYKVSDILYDLLERGYYYSDISKGIFDISVEPATSLWNFTSTEAVVPEKEQLAEAVTRIGYEDIELKDGIAGFKKEGMGIDLGAVAKGYIADLIKDYLLERGVKSAMINLGGNVLCVGEKPDGRPFKVGIQKPFADRNEIVATMELKDRSVVTSGIYERYFIKDNVLYHHILDPATGYPVNMGLISVTIISKSSVDGEGLSTTCFALGLEKGTELIESMDDVYAVFITEDYQIHYTKGFRENIKISEEQ</sequence>
<evidence type="ECO:0000313" key="13">
    <source>
        <dbReference type="EMBL" id="BCJ96694.1"/>
    </source>
</evidence>
<comment type="similarity">
    <text evidence="10 12">Belongs to the ApbE family.</text>
</comment>
<dbReference type="PIRSF" id="PIRSF006268">
    <property type="entry name" value="ApbE"/>
    <property type="match status" value="1"/>
</dbReference>
<dbReference type="PROSITE" id="PS51257">
    <property type="entry name" value="PROKAR_LIPOPROTEIN"/>
    <property type="match status" value="1"/>
</dbReference>
<evidence type="ECO:0000256" key="6">
    <source>
        <dbReference type="ARBA" id="ARBA00022827"/>
    </source>
</evidence>
<evidence type="ECO:0000256" key="1">
    <source>
        <dbReference type="ARBA" id="ARBA00011955"/>
    </source>
</evidence>
<dbReference type="RefSeq" id="WP_184092047.1">
    <property type="nucleotide sequence ID" value="NZ_AP023367.1"/>
</dbReference>
<comment type="cofactor">
    <cofactor evidence="11">
        <name>Mg(2+)</name>
        <dbReference type="ChEBI" id="CHEBI:18420"/>
    </cofactor>
    <cofactor evidence="11">
        <name>Mn(2+)</name>
        <dbReference type="ChEBI" id="CHEBI:29035"/>
    </cofactor>
    <text evidence="11">Magnesium. Can also use manganese.</text>
</comment>
<dbReference type="SUPFAM" id="SSF143631">
    <property type="entry name" value="ApbE-like"/>
    <property type="match status" value="1"/>
</dbReference>
<keyword evidence="12" id="KW-0997">Cell inner membrane</keyword>
<comment type="subcellular location">
    <subcellularLocation>
        <location evidence="12">Cell inner membrane</location>
        <topology evidence="12">Lipid-anchor</topology>
        <orientation evidence="12">Periplasmic side</orientation>
    </subcellularLocation>
</comment>
<dbReference type="Gene3D" id="3.10.520.10">
    <property type="entry name" value="ApbE-like domains"/>
    <property type="match status" value="1"/>
</dbReference>
<keyword evidence="12" id="KW-0472">Membrane</keyword>
<dbReference type="KEGG" id="acel:acsn021_42630"/>
<accession>A0A6S6R1C3</accession>
<proteinExistence type="inferred from homology"/>
<evidence type="ECO:0000313" key="14">
    <source>
        <dbReference type="Proteomes" id="UP000515561"/>
    </source>
</evidence>
<dbReference type="InterPro" id="IPR003374">
    <property type="entry name" value="ApbE-like_sf"/>
</dbReference>
<reference evidence="13 14" key="1">
    <citation type="journal article" date="2016" name="Int. J. Syst. Evol. Microbiol.">
        <title>Descriptions of Anaerotaenia torta gen. nov., sp. nov. and Anaerocolumna cellulosilytica gen. nov., sp. nov. isolated from a methanogenic reactor of cattle waste.</title>
        <authorList>
            <person name="Uek A."/>
            <person name="Ohtaki Y."/>
            <person name="Kaku N."/>
            <person name="Ueki K."/>
        </authorList>
    </citation>
    <scope>NUCLEOTIDE SEQUENCE [LARGE SCALE GENOMIC DNA]</scope>
    <source>
        <strain evidence="13 14">SN021</strain>
    </source>
</reference>
<feature type="binding site" evidence="11">
    <location>
        <position position="193"/>
    </location>
    <ligand>
        <name>Mg(2+)</name>
        <dbReference type="ChEBI" id="CHEBI:18420"/>
    </ligand>
</feature>
<evidence type="ECO:0000256" key="2">
    <source>
        <dbReference type="ARBA" id="ARBA00016337"/>
    </source>
</evidence>
<keyword evidence="3 10" id="KW-0285">Flavoprotein</keyword>
<evidence type="ECO:0000256" key="9">
    <source>
        <dbReference type="ARBA" id="ARBA00048540"/>
    </source>
</evidence>
<dbReference type="EC" id="2.7.1.180" evidence="1 10"/>
<feature type="binding site" evidence="11">
    <location>
        <position position="311"/>
    </location>
    <ligand>
        <name>Mg(2+)</name>
        <dbReference type="ChEBI" id="CHEBI:18420"/>
    </ligand>
</feature>
<evidence type="ECO:0000256" key="10">
    <source>
        <dbReference type="PIRNR" id="PIRNR006268"/>
    </source>
</evidence>
<keyword evidence="12" id="KW-1003">Cell membrane</keyword>
<dbReference type="GO" id="GO:0046872">
    <property type="term" value="F:metal ion binding"/>
    <property type="evidence" value="ECO:0007669"/>
    <property type="project" value="UniProtKB-UniRule"/>
</dbReference>
<dbReference type="Pfam" id="PF02424">
    <property type="entry name" value="ApbE"/>
    <property type="match status" value="1"/>
</dbReference>
<dbReference type="AlphaFoldDB" id="A0A6S6R1C3"/>
<name>A0A6S6R1C3_9FIRM</name>
<protein>
    <recommendedName>
        <fullName evidence="2 10">FAD:protein FMN transferase</fullName>
        <ecNumber evidence="1 10">2.7.1.180</ecNumber>
    </recommendedName>
    <alternativeName>
        <fullName evidence="8 10">Flavin transferase</fullName>
    </alternativeName>
</protein>
<keyword evidence="6 10" id="KW-0274">FAD</keyword>
<gene>
    <name evidence="13" type="ORF">acsn021_42630</name>
</gene>
<comment type="function">
    <text evidence="12">Flavin transferase that catalyzes the transfer of the FMN moiety of FAD and its covalent binding to the hydroxyl group of a threonine residue in a target flavoprotein.</text>
</comment>
<keyword evidence="7 10" id="KW-0460">Magnesium</keyword>
<dbReference type="GO" id="GO:0005886">
    <property type="term" value="C:plasma membrane"/>
    <property type="evidence" value="ECO:0007669"/>
    <property type="project" value="UniProtKB-SubCell"/>
</dbReference>
<evidence type="ECO:0000256" key="8">
    <source>
        <dbReference type="ARBA" id="ARBA00031306"/>
    </source>
</evidence>
<evidence type="ECO:0000256" key="7">
    <source>
        <dbReference type="ARBA" id="ARBA00022842"/>
    </source>
</evidence>